<dbReference type="Gene3D" id="3.30.360.20">
    <property type="entry name" value="RNA 3'-terminal phosphate cyclase, insert domain"/>
    <property type="match status" value="1"/>
</dbReference>
<dbReference type="Gene3D" id="3.65.10.20">
    <property type="entry name" value="RNA 3'-terminal phosphate cyclase domain"/>
    <property type="match status" value="1"/>
</dbReference>
<protein>
    <submittedName>
        <fullName evidence="8">Uncharacterized protein</fullName>
    </submittedName>
</protein>
<dbReference type="InterPro" id="IPR023797">
    <property type="entry name" value="RNA3'_phos_cyclase_dom"/>
</dbReference>
<dbReference type="InterPro" id="IPR037136">
    <property type="entry name" value="RNA3'_phos_cyclase_dom_sf"/>
</dbReference>
<dbReference type="InterPro" id="IPR013792">
    <property type="entry name" value="RNA3'P_cycl/enolpyr_Trfase_a/b"/>
</dbReference>
<evidence type="ECO:0000259" key="7">
    <source>
        <dbReference type="Pfam" id="PF05189"/>
    </source>
</evidence>
<evidence type="ECO:0000313" key="9">
    <source>
        <dbReference type="Proteomes" id="UP000199069"/>
    </source>
</evidence>
<sequence>MNSPSLSTLARSPRPPTMAGQRLPPPSASSSSTPAPTSSSRVLHFTGHSRFRHRLILSLLSRRPVRIDRIRPNDDNPGLRVYEVSFLRLVEKLTQGSRVEISYTGTSVLFHPGTIQNGQITHQCPLERGVGWFLEPLLAIAPFGKKDLSLTLRGVTTDGRDASVDVVRTSGLPHLAMFLDKEGVELRITKRGHPPLGGGEVTLTCPSVRSIKSGFEFTSLGRISKIRGIAHSVRVSPQLANRLVASARSVLNRYIPDIYIYTDVYRGEDSGKSPGYAITLVASSTSHVLHSSESSSCPSPSSSSSSTPQTPEDLGILAARALLSQIARGGCVDRGWEWLVTTLLVLGGEDVGKVRAAGPLDAALIAHLRDLKAFFGTTFKIKPVSSLPSLPSAGDDDADAEATGAGKEREEFVLSCVGTGFVNTARRAG</sequence>
<evidence type="ECO:0000256" key="1">
    <source>
        <dbReference type="ARBA" id="ARBA00004604"/>
    </source>
</evidence>
<comment type="similarity">
    <text evidence="2">Belongs to the RNA 3'-terminal cyclase family. Type 2 subfamily.</text>
</comment>
<gene>
    <name evidence="8" type="primary">FGENESH: predicted gene_4.163</name>
    <name evidence="8" type="ORF">BN2166_0023870</name>
</gene>
<dbReference type="GO" id="GO:0004521">
    <property type="term" value="F:RNA endonuclease activity"/>
    <property type="evidence" value="ECO:0007669"/>
    <property type="project" value="TreeGrafter"/>
</dbReference>
<evidence type="ECO:0000256" key="4">
    <source>
        <dbReference type="ARBA" id="ARBA00023242"/>
    </source>
</evidence>
<dbReference type="InterPro" id="IPR013791">
    <property type="entry name" value="RNA3'-term_phos_cycl_insert"/>
</dbReference>
<evidence type="ECO:0000256" key="2">
    <source>
        <dbReference type="ARBA" id="ARBA00007089"/>
    </source>
</evidence>
<feature type="compositionally biased region" description="Low complexity" evidence="5">
    <location>
        <begin position="28"/>
        <end position="40"/>
    </location>
</feature>
<dbReference type="InterPro" id="IPR036553">
    <property type="entry name" value="RPTC_insert"/>
</dbReference>
<name>A0A0K3CH61_RHOTO</name>
<dbReference type="CDD" id="cd00875">
    <property type="entry name" value="RNA_Cyclase_Class_I"/>
    <property type="match status" value="1"/>
</dbReference>
<dbReference type="FunFam" id="3.30.360.20:FF:000001">
    <property type="entry name" value="RNA terminal phosphate cyclase-like 1"/>
    <property type="match status" value="1"/>
</dbReference>
<dbReference type="Pfam" id="PF01137">
    <property type="entry name" value="RTC"/>
    <property type="match status" value="1"/>
</dbReference>
<reference evidence="8 9" key="1">
    <citation type="submission" date="2015-07" db="EMBL/GenBank/DDBJ databases">
        <authorList>
            <person name="Cajimat M.N.B."/>
            <person name="Milazzo M.L."/>
            <person name="Fulhorst C.F."/>
        </authorList>
    </citation>
    <scope>NUCLEOTIDE SEQUENCE [LARGE SCALE GENOMIC DNA]</scope>
    <source>
        <strain evidence="8">Single colony</strain>
    </source>
</reference>
<proteinExistence type="inferred from homology"/>
<evidence type="ECO:0000256" key="5">
    <source>
        <dbReference type="SAM" id="MobiDB-lite"/>
    </source>
</evidence>
<dbReference type="InterPro" id="IPR020719">
    <property type="entry name" value="RNA3'_term_phos_cycl-like_CS"/>
</dbReference>
<feature type="compositionally biased region" description="Low complexity" evidence="5">
    <location>
        <begin position="291"/>
        <end position="306"/>
    </location>
</feature>
<dbReference type="OMA" id="YTDQNKG"/>
<feature type="region of interest" description="Disordered" evidence="5">
    <location>
        <begin position="291"/>
        <end position="310"/>
    </location>
</feature>
<dbReference type="GO" id="GO:0000479">
    <property type="term" value="P:endonucleolytic cleavage of tricistronic rRNA transcript (SSU-rRNA, 5.8S rRNA, LSU-rRNA)"/>
    <property type="evidence" value="ECO:0007669"/>
    <property type="project" value="TreeGrafter"/>
</dbReference>
<dbReference type="AlphaFoldDB" id="A0A0K3CH61"/>
<feature type="domain" description="RNA 3'-terminal phosphate cyclase" evidence="6">
    <location>
        <begin position="44"/>
        <end position="381"/>
    </location>
</feature>
<feature type="compositionally biased region" description="Polar residues" evidence="5">
    <location>
        <begin position="1"/>
        <end position="10"/>
    </location>
</feature>
<dbReference type="PANTHER" id="PTHR11096:SF1">
    <property type="entry name" value="RNA 3'-TERMINAL PHOSPHATE CYCLASE-LIKE PROTEIN"/>
    <property type="match status" value="1"/>
</dbReference>
<dbReference type="Pfam" id="PF05189">
    <property type="entry name" value="RTC_insert"/>
    <property type="match status" value="1"/>
</dbReference>
<dbReference type="Proteomes" id="UP000199069">
    <property type="component" value="Unassembled WGS sequence"/>
</dbReference>
<evidence type="ECO:0000313" key="8">
    <source>
        <dbReference type="EMBL" id="CTR06526.1"/>
    </source>
</evidence>
<dbReference type="PANTHER" id="PTHR11096">
    <property type="entry name" value="RNA 3' TERMINAL PHOSPHATE CYCLASE"/>
    <property type="match status" value="1"/>
</dbReference>
<dbReference type="EMBL" id="CWKI01000004">
    <property type="protein sequence ID" value="CTR06526.1"/>
    <property type="molecule type" value="Genomic_DNA"/>
</dbReference>
<dbReference type="NCBIfam" id="TIGR03400">
    <property type="entry name" value="18S_RNA_Rcl1p"/>
    <property type="match status" value="1"/>
</dbReference>
<dbReference type="STRING" id="5286.A0A0K3CH61"/>
<comment type="subcellular location">
    <subcellularLocation>
        <location evidence="1">Nucleus</location>
        <location evidence="1">Nucleolus</location>
    </subcellularLocation>
</comment>
<dbReference type="PROSITE" id="PS01287">
    <property type="entry name" value="RTC"/>
    <property type="match status" value="1"/>
</dbReference>
<accession>A0A0K3CH61</accession>
<dbReference type="GO" id="GO:0005730">
    <property type="term" value="C:nucleolus"/>
    <property type="evidence" value="ECO:0007669"/>
    <property type="project" value="UniProtKB-SubCell"/>
</dbReference>
<evidence type="ECO:0000259" key="6">
    <source>
        <dbReference type="Pfam" id="PF01137"/>
    </source>
</evidence>
<dbReference type="InterPro" id="IPR016443">
    <property type="entry name" value="RNA3'_term_phos_cyc_type_2"/>
</dbReference>
<feature type="domain" description="RNA 3'-terminal phosphate cyclase insert" evidence="7">
    <location>
        <begin position="220"/>
        <end position="327"/>
    </location>
</feature>
<keyword evidence="3" id="KW-0690">Ribosome biogenesis</keyword>
<evidence type="ECO:0000256" key="3">
    <source>
        <dbReference type="ARBA" id="ARBA00022517"/>
    </source>
</evidence>
<organism evidence="8 9">
    <name type="scientific">Rhodotorula toruloides</name>
    <name type="common">Yeast</name>
    <name type="synonym">Rhodosporidium toruloides</name>
    <dbReference type="NCBI Taxonomy" id="5286"/>
    <lineage>
        <taxon>Eukaryota</taxon>
        <taxon>Fungi</taxon>
        <taxon>Dikarya</taxon>
        <taxon>Basidiomycota</taxon>
        <taxon>Pucciniomycotina</taxon>
        <taxon>Microbotryomycetes</taxon>
        <taxon>Sporidiobolales</taxon>
        <taxon>Sporidiobolaceae</taxon>
        <taxon>Rhodotorula</taxon>
    </lineage>
</organism>
<feature type="region of interest" description="Disordered" evidence="5">
    <location>
        <begin position="1"/>
        <end position="43"/>
    </location>
</feature>
<keyword evidence="4" id="KW-0539">Nucleus</keyword>
<keyword evidence="9" id="KW-1185">Reference proteome</keyword>
<dbReference type="SUPFAM" id="SSF55205">
    <property type="entry name" value="EPT/RTPC-like"/>
    <property type="match status" value="1"/>
</dbReference>
<dbReference type="InterPro" id="IPR000228">
    <property type="entry name" value="RNA3'_term_phos_cyc"/>
</dbReference>